<evidence type="ECO:0000259" key="9">
    <source>
        <dbReference type="Pfam" id="PF21082"/>
    </source>
</evidence>
<feature type="domain" description="Mechanosensitive ion channel MscS C-terminal" evidence="9">
    <location>
        <begin position="184"/>
        <end position="260"/>
    </location>
</feature>
<dbReference type="Gene3D" id="2.30.30.60">
    <property type="match status" value="1"/>
</dbReference>
<dbReference type="Pfam" id="PF21082">
    <property type="entry name" value="MS_channel_3rd"/>
    <property type="match status" value="1"/>
</dbReference>
<comment type="subcellular location">
    <subcellularLocation>
        <location evidence="1">Cell membrane</location>
        <topology evidence="1">Multi-pass membrane protein</topology>
    </subcellularLocation>
</comment>
<evidence type="ECO:0000256" key="2">
    <source>
        <dbReference type="ARBA" id="ARBA00008017"/>
    </source>
</evidence>
<dbReference type="SUPFAM" id="SSF82861">
    <property type="entry name" value="Mechanosensitive channel protein MscS (YggB), transmembrane region"/>
    <property type="match status" value="1"/>
</dbReference>
<dbReference type="Gene3D" id="3.30.70.100">
    <property type="match status" value="1"/>
</dbReference>
<evidence type="ECO:0000256" key="3">
    <source>
        <dbReference type="ARBA" id="ARBA00022475"/>
    </source>
</evidence>
<reference evidence="10 11" key="2">
    <citation type="submission" date="2018-05" db="EMBL/GenBank/DDBJ databases">
        <authorList>
            <person name="Lanie J.A."/>
            <person name="Ng W.-L."/>
            <person name="Kazmierczak K.M."/>
            <person name="Andrzejewski T.M."/>
            <person name="Davidsen T.M."/>
            <person name="Wayne K.J."/>
            <person name="Tettelin H."/>
            <person name="Glass J.I."/>
            <person name="Rusch D."/>
            <person name="Podicherti R."/>
            <person name="Tsui H.-C.T."/>
            <person name="Winkler M.E."/>
        </authorList>
    </citation>
    <scope>NUCLEOTIDE SEQUENCE [LARGE SCALE GENOMIC DNA]</scope>
    <source>
        <strain evidence="10 11">C305</strain>
    </source>
</reference>
<accession>A0A2U2X0F6</accession>
<dbReference type="GO" id="GO:0008381">
    <property type="term" value="F:mechanosensitive monoatomic ion channel activity"/>
    <property type="evidence" value="ECO:0007669"/>
    <property type="project" value="InterPro"/>
</dbReference>
<dbReference type="InterPro" id="IPR049278">
    <property type="entry name" value="MS_channel_C"/>
</dbReference>
<feature type="transmembrane region" description="Helical" evidence="7">
    <location>
        <begin position="66"/>
        <end position="84"/>
    </location>
</feature>
<feature type="transmembrane region" description="Helical" evidence="7">
    <location>
        <begin position="24"/>
        <end position="45"/>
    </location>
</feature>
<keyword evidence="11" id="KW-1185">Reference proteome</keyword>
<reference evidence="10 11" key="1">
    <citation type="submission" date="2018-05" db="EMBL/GenBank/DDBJ databases">
        <title>Brumimicrobium oceani sp. nov., isolated from coastal sediment.</title>
        <authorList>
            <person name="Kou Y."/>
        </authorList>
    </citation>
    <scope>NUCLEOTIDE SEQUENCE [LARGE SCALE GENOMIC DNA]</scope>
    <source>
        <strain evidence="10 11">C305</strain>
    </source>
</reference>
<evidence type="ECO:0000313" key="10">
    <source>
        <dbReference type="EMBL" id="PWH81275.1"/>
    </source>
</evidence>
<dbReference type="RefSeq" id="WP_109360755.1">
    <property type="nucleotide sequence ID" value="NZ_QFRJ01000020.1"/>
</dbReference>
<keyword evidence="3" id="KW-1003">Cell membrane</keyword>
<evidence type="ECO:0000313" key="11">
    <source>
        <dbReference type="Proteomes" id="UP000245370"/>
    </source>
</evidence>
<dbReference type="GO" id="GO:0005886">
    <property type="term" value="C:plasma membrane"/>
    <property type="evidence" value="ECO:0007669"/>
    <property type="project" value="UniProtKB-SubCell"/>
</dbReference>
<dbReference type="Gene3D" id="1.10.287.1260">
    <property type="match status" value="1"/>
</dbReference>
<dbReference type="EMBL" id="QFRJ01000020">
    <property type="protein sequence ID" value="PWH81275.1"/>
    <property type="molecule type" value="Genomic_DNA"/>
</dbReference>
<dbReference type="InterPro" id="IPR011066">
    <property type="entry name" value="MscS_channel_C_sf"/>
</dbReference>
<dbReference type="AlphaFoldDB" id="A0A2U2X0F6"/>
<dbReference type="Pfam" id="PF05552">
    <property type="entry name" value="MS_channel_1st_1"/>
    <property type="match status" value="1"/>
</dbReference>
<evidence type="ECO:0000256" key="6">
    <source>
        <dbReference type="ARBA" id="ARBA00023136"/>
    </source>
</evidence>
<feature type="transmembrane region" description="Helical" evidence="7">
    <location>
        <begin position="90"/>
        <end position="120"/>
    </location>
</feature>
<gene>
    <name evidence="10" type="ORF">DIT68_15585</name>
</gene>
<evidence type="ECO:0000256" key="5">
    <source>
        <dbReference type="ARBA" id="ARBA00022989"/>
    </source>
</evidence>
<sequence>MEKGFVEHFKTIIKDIIYSFGPKLIFAIITFVIGIFLIKLIRGIIMRLLKRAKADLSVQSFMQSMSTALLWGILFFVVGLILGIKASLFITIFGAAGIAIGLALQGSLSNFAGGLLILIFKPFKIGDEVVIEGVEGYVEDINMLYTHVNNWRGEVFSIPNGNVSNNLVRNNSAEPHRRVQIELHFYHDVDIDMLRELITSTMAKHPRAIADKPFQLRVNSFQDYYIKTSARCWSRTEEYWDVYWDQEEAIKKALEEKGIKLAIPMQTIKHVDKLDEKE</sequence>
<keyword evidence="4 7" id="KW-0812">Transmembrane</keyword>
<dbReference type="InterPro" id="IPR023408">
    <property type="entry name" value="MscS_beta-dom_sf"/>
</dbReference>
<dbReference type="InterPro" id="IPR008910">
    <property type="entry name" value="MSC_TM_helix"/>
</dbReference>
<dbReference type="Pfam" id="PF00924">
    <property type="entry name" value="MS_channel_2nd"/>
    <property type="match status" value="1"/>
</dbReference>
<dbReference type="InterPro" id="IPR045275">
    <property type="entry name" value="MscS_archaea/bacteria_type"/>
</dbReference>
<organism evidence="10 11">
    <name type="scientific">Brumimicrobium oceani</name>
    <dbReference type="NCBI Taxonomy" id="2100725"/>
    <lineage>
        <taxon>Bacteria</taxon>
        <taxon>Pseudomonadati</taxon>
        <taxon>Bacteroidota</taxon>
        <taxon>Flavobacteriia</taxon>
        <taxon>Flavobacteriales</taxon>
        <taxon>Crocinitomicaceae</taxon>
        <taxon>Brumimicrobium</taxon>
    </lineage>
</organism>
<dbReference type="PANTHER" id="PTHR30221:SF1">
    <property type="entry name" value="SMALL-CONDUCTANCE MECHANOSENSITIVE CHANNEL"/>
    <property type="match status" value="1"/>
</dbReference>
<evidence type="ECO:0000256" key="1">
    <source>
        <dbReference type="ARBA" id="ARBA00004651"/>
    </source>
</evidence>
<dbReference type="PANTHER" id="PTHR30221">
    <property type="entry name" value="SMALL-CONDUCTANCE MECHANOSENSITIVE CHANNEL"/>
    <property type="match status" value="1"/>
</dbReference>
<proteinExistence type="inferred from homology"/>
<name>A0A2U2X0F6_9FLAO</name>
<feature type="domain" description="Mechanosensitive ion channel MscS" evidence="8">
    <location>
        <begin position="107"/>
        <end position="172"/>
    </location>
</feature>
<dbReference type="InterPro" id="IPR010920">
    <property type="entry name" value="LSM_dom_sf"/>
</dbReference>
<dbReference type="InterPro" id="IPR006685">
    <property type="entry name" value="MscS_channel_2nd"/>
</dbReference>
<keyword evidence="6 7" id="KW-0472">Membrane</keyword>
<evidence type="ECO:0000256" key="7">
    <source>
        <dbReference type="SAM" id="Phobius"/>
    </source>
</evidence>
<comment type="similarity">
    <text evidence="2">Belongs to the MscS (TC 1.A.23) family.</text>
</comment>
<dbReference type="SUPFAM" id="SSF50182">
    <property type="entry name" value="Sm-like ribonucleoproteins"/>
    <property type="match status" value="1"/>
</dbReference>
<dbReference type="SUPFAM" id="SSF82689">
    <property type="entry name" value="Mechanosensitive channel protein MscS (YggB), C-terminal domain"/>
    <property type="match status" value="1"/>
</dbReference>
<dbReference type="InterPro" id="IPR011014">
    <property type="entry name" value="MscS_channel_TM-2"/>
</dbReference>
<comment type="caution">
    <text evidence="10">The sequence shown here is derived from an EMBL/GenBank/DDBJ whole genome shotgun (WGS) entry which is preliminary data.</text>
</comment>
<dbReference type="OrthoDB" id="9809206at2"/>
<evidence type="ECO:0000256" key="4">
    <source>
        <dbReference type="ARBA" id="ARBA00022692"/>
    </source>
</evidence>
<keyword evidence="5 7" id="KW-1133">Transmembrane helix</keyword>
<evidence type="ECO:0000259" key="8">
    <source>
        <dbReference type="Pfam" id="PF00924"/>
    </source>
</evidence>
<protein>
    <submittedName>
        <fullName evidence="10">Mechanosensitive ion channel protein MscS</fullName>
    </submittedName>
</protein>
<dbReference type="Proteomes" id="UP000245370">
    <property type="component" value="Unassembled WGS sequence"/>
</dbReference>